<comment type="caution">
    <text evidence="1">The sequence shown here is derived from an EMBL/GenBank/DDBJ whole genome shotgun (WGS) entry which is preliminary data.</text>
</comment>
<protein>
    <submittedName>
        <fullName evidence="1">Uncharacterized protein</fullName>
    </submittedName>
</protein>
<dbReference type="AlphaFoldDB" id="A0A1E5T8F7"/>
<sequence>MICGPRGIIEQVKNRIKSYCWNLIEEDAISYLFKAYDKIKIELREGFKVGEWVSELKKAYKDNDENRIIKINDGEYLSKELFYMIKIEQGKNLE</sequence>
<evidence type="ECO:0000313" key="1">
    <source>
        <dbReference type="EMBL" id="OEK07653.1"/>
    </source>
</evidence>
<dbReference type="RefSeq" id="WP_069830598.1">
    <property type="nucleotide sequence ID" value="NZ_MDJD01000046.1"/>
</dbReference>
<evidence type="ECO:0000313" key="2">
    <source>
        <dbReference type="Proteomes" id="UP000095713"/>
    </source>
</evidence>
<proteinExistence type="predicted"/>
<dbReference type="EMBL" id="MDJD01000046">
    <property type="protein sequence ID" value="OEK07653.1"/>
    <property type="molecule type" value="Genomic_DNA"/>
</dbReference>
<accession>A0A1E5T8F7</accession>
<gene>
    <name evidence="1" type="ORF">A8C32_16875</name>
</gene>
<reference evidence="1 2" key="1">
    <citation type="submission" date="2016-05" db="EMBL/GenBank/DDBJ databases">
        <title>Draft Genome Sequence of Algibacter sp. Strain SK-16 Isolated from the Surface Water of Aburatsubo Inlet.</title>
        <authorList>
            <person name="Wong S.-K."/>
            <person name="Yoshizawa S."/>
            <person name="Nakajima Y."/>
            <person name="Ogura Y."/>
            <person name="Tetsuya H."/>
            <person name="Hamasaki K."/>
        </authorList>
    </citation>
    <scope>NUCLEOTIDE SEQUENCE [LARGE SCALE GENOMIC DNA]</scope>
    <source>
        <strain evidence="1 2">SK-16</strain>
    </source>
</reference>
<dbReference type="Proteomes" id="UP000095713">
    <property type="component" value="Unassembled WGS sequence"/>
</dbReference>
<organism evidence="1 2">
    <name type="scientific">Flavivirga aquatica</name>
    <dbReference type="NCBI Taxonomy" id="1849968"/>
    <lineage>
        <taxon>Bacteria</taxon>
        <taxon>Pseudomonadati</taxon>
        <taxon>Bacteroidota</taxon>
        <taxon>Flavobacteriia</taxon>
        <taxon>Flavobacteriales</taxon>
        <taxon>Flavobacteriaceae</taxon>
        <taxon>Flavivirga</taxon>
    </lineage>
</organism>
<keyword evidence="2" id="KW-1185">Reference proteome</keyword>
<name>A0A1E5T8F7_9FLAO</name>